<protein>
    <submittedName>
        <fullName evidence="1">Uncharacterized protein</fullName>
    </submittedName>
</protein>
<dbReference type="Proteomes" id="UP000250123">
    <property type="component" value="Chromosome SHEWBE"/>
</dbReference>
<accession>A0A330M238</accession>
<dbReference type="EMBL" id="LS483452">
    <property type="protein sequence ID" value="SQH75523.1"/>
    <property type="molecule type" value="Genomic_DNA"/>
</dbReference>
<proteinExistence type="predicted"/>
<dbReference type="AlphaFoldDB" id="A0A330M238"/>
<evidence type="ECO:0000313" key="1">
    <source>
        <dbReference type="EMBL" id="SQH75523.1"/>
    </source>
</evidence>
<organism evidence="1 2">
    <name type="scientific">Shewanella benthica</name>
    <dbReference type="NCBI Taxonomy" id="43661"/>
    <lineage>
        <taxon>Bacteria</taxon>
        <taxon>Pseudomonadati</taxon>
        <taxon>Pseudomonadota</taxon>
        <taxon>Gammaproteobacteria</taxon>
        <taxon>Alteromonadales</taxon>
        <taxon>Shewanellaceae</taxon>
        <taxon>Shewanella</taxon>
    </lineage>
</organism>
<evidence type="ECO:0000313" key="2">
    <source>
        <dbReference type="Proteomes" id="UP000250123"/>
    </source>
</evidence>
<sequence>MVYHSYKDLEKRYQKDRRTIWRWFSKDKTLEPPKRAGKVLLGWTEEQLFRFENGRFEV</sequence>
<reference evidence="2" key="1">
    <citation type="submission" date="2018-06" db="EMBL/GenBank/DDBJ databases">
        <authorList>
            <person name="Cea G.-C."/>
            <person name="William W."/>
        </authorList>
    </citation>
    <scope>NUCLEOTIDE SEQUENCE [LARGE SCALE GENOMIC DNA]</scope>
    <source>
        <strain evidence="2">DB21MT-2</strain>
    </source>
</reference>
<gene>
    <name evidence="1" type="ORF">SHEWBE_1557</name>
</gene>
<name>A0A330M238_9GAMM</name>
<dbReference type="KEGG" id="sbk:SHEWBE_1557"/>